<evidence type="ECO:0000256" key="1">
    <source>
        <dbReference type="SAM" id="Phobius"/>
    </source>
</evidence>
<sequence length="148" mass="15623">MEIDDVVHKKVHTSWTVFQKGLYYVRYGATTVEETSTTDDWRRTARNKVGATTAAALGFVFALALSWLSPTLVVLSLPKARCGGGGGLRPAPGPGFGGDSGACYERPGGGGACPLADGTVYDSSDGKLVENCNVRYDNLNLLMFSASP</sequence>
<keyword evidence="3" id="KW-1185">Reference proteome</keyword>
<comment type="caution">
    <text evidence="2">The sequence shown here is derived from an EMBL/GenBank/DDBJ whole genome shotgun (WGS) entry which is preliminary data.</text>
</comment>
<dbReference type="Proteomes" id="UP001196413">
    <property type="component" value="Unassembled WGS sequence"/>
</dbReference>
<keyword evidence="1" id="KW-0472">Membrane</keyword>
<accession>A0AAD5M7H3</accession>
<gene>
    <name evidence="2" type="ORF">KIN20_007204</name>
</gene>
<name>A0AAD5M7H3_PARTN</name>
<dbReference type="EMBL" id="JAHQIW010001032">
    <property type="protein sequence ID" value="KAJ1351228.1"/>
    <property type="molecule type" value="Genomic_DNA"/>
</dbReference>
<protein>
    <submittedName>
        <fullName evidence="2">Uncharacterized protein</fullName>
    </submittedName>
</protein>
<keyword evidence="1" id="KW-1133">Transmembrane helix</keyword>
<reference evidence="2" key="1">
    <citation type="submission" date="2021-06" db="EMBL/GenBank/DDBJ databases">
        <title>Parelaphostrongylus tenuis whole genome reference sequence.</title>
        <authorList>
            <person name="Garwood T.J."/>
            <person name="Larsen P.A."/>
            <person name="Fountain-Jones N.M."/>
            <person name="Garbe J.R."/>
            <person name="Macchietto M.G."/>
            <person name="Kania S.A."/>
            <person name="Gerhold R.W."/>
            <person name="Richards J.E."/>
            <person name="Wolf T.M."/>
        </authorList>
    </citation>
    <scope>NUCLEOTIDE SEQUENCE</scope>
    <source>
        <strain evidence="2">MNPRO001-30</strain>
        <tissue evidence="2">Meninges</tissue>
    </source>
</reference>
<proteinExistence type="predicted"/>
<feature type="transmembrane region" description="Helical" evidence="1">
    <location>
        <begin position="49"/>
        <end position="68"/>
    </location>
</feature>
<dbReference type="AlphaFoldDB" id="A0AAD5M7H3"/>
<organism evidence="2 3">
    <name type="scientific">Parelaphostrongylus tenuis</name>
    <name type="common">Meningeal worm</name>
    <dbReference type="NCBI Taxonomy" id="148309"/>
    <lineage>
        <taxon>Eukaryota</taxon>
        <taxon>Metazoa</taxon>
        <taxon>Ecdysozoa</taxon>
        <taxon>Nematoda</taxon>
        <taxon>Chromadorea</taxon>
        <taxon>Rhabditida</taxon>
        <taxon>Rhabditina</taxon>
        <taxon>Rhabditomorpha</taxon>
        <taxon>Strongyloidea</taxon>
        <taxon>Metastrongylidae</taxon>
        <taxon>Parelaphostrongylus</taxon>
    </lineage>
</organism>
<evidence type="ECO:0000313" key="3">
    <source>
        <dbReference type="Proteomes" id="UP001196413"/>
    </source>
</evidence>
<keyword evidence="1" id="KW-0812">Transmembrane</keyword>
<evidence type="ECO:0000313" key="2">
    <source>
        <dbReference type="EMBL" id="KAJ1351228.1"/>
    </source>
</evidence>